<evidence type="ECO:0000313" key="1">
    <source>
        <dbReference type="EMBL" id="MBM3274949.1"/>
    </source>
</evidence>
<reference evidence="1 2" key="1">
    <citation type="submission" date="2019-03" db="EMBL/GenBank/DDBJ databases">
        <title>Lake Tanganyika Metagenome-Assembled Genomes (MAGs).</title>
        <authorList>
            <person name="Tran P."/>
        </authorList>
    </citation>
    <scope>NUCLEOTIDE SEQUENCE [LARGE SCALE GENOMIC DNA]</scope>
    <source>
        <strain evidence="1">K_DeepCast_65m_m2_236</strain>
    </source>
</reference>
<protein>
    <submittedName>
        <fullName evidence="1">DNA polymerase III subunit</fullName>
    </submittedName>
</protein>
<dbReference type="InterPro" id="IPR027417">
    <property type="entry name" value="P-loop_NTPase"/>
</dbReference>
<dbReference type="Gene3D" id="3.40.50.300">
    <property type="entry name" value="P-loop containing nucleotide triphosphate hydrolases"/>
    <property type="match status" value="1"/>
</dbReference>
<dbReference type="SUPFAM" id="SSF52540">
    <property type="entry name" value="P-loop containing nucleoside triphosphate hydrolases"/>
    <property type="match status" value="1"/>
</dbReference>
<evidence type="ECO:0000313" key="2">
    <source>
        <dbReference type="Proteomes" id="UP000703893"/>
    </source>
</evidence>
<dbReference type="PANTHER" id="PTHR11669:SF8">
    <property type="entry name" value="DNA POLYMERASE III SUBUNIT DELTA"/>
    <property type="match status" value="1"/>
</dbReference>
<gene>
    <name evidence="1" type="ORF">FJZ00_07340</name>
</gene>
<dbReference type="EMBL" id="VGJX01000386">
    <property type="protein sequence ID" value="MBM3274949.1"/>
    <property type="molecule type" value="Genomic_DNA"/>
</dbReference>
<dbReference type="PANTHER" id="PTHR11669">
    <property type="entry name" value="REPLICATION FACTOR C / DNA POLYMERASE III GAMMA-TAU SUBUNIT"/>
    <property type="match status" value="1"/>
</dbReference>
<accession>A0A937X6A3</accession>
<feature type="non-terminal residue" evidence="1">
    <location>
        <position position="235"/>
    </location>
</feature>
<dbReference type="Proteomes" id="UP000703893">
    <property type="component" value="Unassembled WGS sequence"/>
</dbReference>
<proteinExistence type="predicted"/>
<dbReference type="AlphaFoldDB" id="A0A937X6A3"/>
<dbReference type="InterPro" id="IPR050238">
    <property type="entry name" value="DNA_Rep/Repair_Clamp_Loader"/>
</dbReference>
<dbReference type="GO" id="GO:0006261">
    <property type="term" value="P:DNA-templated DNA replication"/>
    <property type="evidence" value="ECO:0007669"/>
    <property type="project" value="TreeGrafter"/>
</dbReference>
<comment type="caution">
    <text evidence="1">The sequence shown here is derived from an EMBL/GenBank/DDBJ whole genome shotgun (WGS) entry which is preliminary data.</text>
</comment>
<dbReference type="Pfam" id="PF13177">
    <property type="entry name" value="DNA_pol3_delta2"/>
    <property type="match status" value="1"/>
</dbReference>
<organism evidence="1 2">
    <name type="scientific">Candidatus Tanganyikabacteria bacterium</name>
    <dbReference type="NCBI Taxonomy" id="2961651"/>
    <lineage>
        <taxon>Bacteria</taxon>
        <taxon>Bacillati</taxon>
        <taxon>Candidatus Sericytochromatia</taxon>
        <taxon>Candidatus Tanganyikabacteria</taxon>
    </lineage>
</organism>
<sequence>MNSAFDGVVGQERAVAQLAQALTQPRHAYLLVGPPNVGKTAAAGAWCQALFCRHRTACGACTECRTFLHGNYADYHLWQPAGKSTSIEQIRELVRQADLAPYRGDYQVHVVFADSLSLPAANCLLKTLEEPPQGTILLLLAQSVADILPTIVSRCQRIPFNLVPEPLIRQWLVETKGVAPAIAETAARRSGGRIGYALALLDQEATSPRLLAARDPLEALEEADRAAALPQDRQL</sequence>
<name>A0A937X6A3_9BACT</name>